<dbReference type="SUPFAM" id="SSF52540">
    <property type="entry name" value="P-loop containing nucleoside triphosphate hydrolases"/>
    <property type="match status" value="1"/>
</dbReference>
<dbReference type="Gene3D" id="3.40.50.300">
    <property type="entry name" value="P-loop containing nucleotide triphosphate hydrolases"/>
    <property type="match status" value="1"/>
</dbReference>
<proteinExistence type="predicted"/>
<dbReference type="Pfam" id="PF13041">
    <property type="entry name" value="PPR_2"/>
    <property type="match status" value="2"/>
</dbReference>
<dbReference type="PRINTS" id="PR01868">
    <property type="entry name" value="ABCEFAMILY"/>
</dbReference>
<dbReference type="STRING" id="52838.A0A4S8JV89"/>
<dbReference type="InterPro" id="IPR013283">
    <property type="entry name" value="RLI1"/>
</dbReference>
<dbReference type="PANTHER" id="PTHR47934">
    <property type="entry name" value="PENTATRICOPEPTIDE REPEAT-CONTAINING PROTEIN PET309, MITOCHONDRIAL"/>
    <property type="match status" value="1"/>
</dbReference>
<dbReference type="GO" id="GO:0003729">
    <property type="term" value="F:mRNA binding"/>
    <property type="evidence" value="ECO:0007669"/>
    <property type="project" value="TreeGrafter"/>
</dbReference>
<dbReference type="Pfam" id="PF00005">
    <property type="entry name" value="ABC_tran"/>
    <property type="match status" value="1"/>
</dbReference>
<accession>A0A4S8JV89</accession>
<dbReference type="PANTHER" id="PTHR47934:SF28">
    <property type="entry name" value="OS04G0488500 PROTEIN"/>
    <property type="match status" value="1"/>
</dbReference>
<evidence type="ECO:0000256" key="1">
    <source>
        <dbReference type="ARBA" id="ARBA00022737"/>
    </source>
</evidence>
<reference evidence="4 5" key="1">
    <citation type="journal article" date="2019" name="Nat. Plants">
        <title>Genome sequencing of Musa balbisiana reveals subgenome evolution and function divergence in polyploid bananas.</title>
        <authorList>
            <person name="Yao X."/>
        </authorList>
    </citation>
    <scope>NUCLEOTIDE SEQUENCE [LARGE SCALE GENOMIC DNA]</scope>
    <source>
        <strain evidence="5">cv. DH-PKW</strain>
        <tissue evidence="4">Leaves</tissue>
    </source>
</reference>
<feature type="repeat" description="PPR" evidence="2">
    <location>
        <begin position="465"/>
        <end position="499"/>
    </location>
</feature>
<dbReference type="InterPro" id="IPR051114">
    <property type="entry name" value="Mito_RNA_Proc_CCM1"/>
</dbReference>
<keyword evidence="1" id="KW-0677">Repeat</keyword>
<evidence type="ECO:0000313" key="4">
    <source>
        <dbReference type="EMBL" id="THU66119.1"/>
    </source>
</evidence>
<feature type="repeat" description="PPR" evidence="2">
    <location>
        <begin position="500"/>
        <end position="534"/>
    </location>
</feature>
<dbReference type="GO" id="GO:0016887">
    <property type="term" value="F:ATP hydrolysis activity"/>
    <property type="evidence" value="ECO:0007669"/>
    <property type="project" value="InterPro"/>
</dbReference>
<feature type="repeat" description="PPR" evidence="2">
    <location>
        <begin position="363"/>
        <end position="397"/>
    </location>
</feature>
<organism evidence="4 5">
    <name type="scientific">Musa balbisiana</name>
    <name type="common">Banana</name>
    <dbReference type="NCBI Taxonomy" id="52838"/>
    <lineage>
        <taxon>Eukaryota</taxon>
        <taxon>Viridiplantae</taxon>
        <taxon>Streptophyta</taxon>
        <taxon>Embryophyta</taxon>
        <taxon>Tracheophyta</taxon>
        <taxon>Spermatophyta</taxon>
        <taxon>Magnoliopsida</taxon>
        <taxon>Liliopsida</taxon>
        <taxon>Zingiberales</taxon>
        <taxon>Musaceae</taxon>
        <taxon>Musa</taxon>
    </lineage>
</organism>
<dbReference type="Gene3D" id="1.25.40.10">
    <property type="entry name" value="Tetratricopeptide repeat domain"/>
    <property type="match status" value="4"/>
</dbReference>
<dbReference type="AlphaFoldDB" id="A0A4S8JV89"/>
<dbReference type="NCBIfam" id="TIGR00756">
    <property type="entry name" value="PPR"/>
    <property type="match status" value="5"/>
</dbReference>
<dbReference type="Pfam" id="PF01535">
    <property type="entry name" value="PPR"/>
    <property type="match status" value="1"/>
</dbReference>
<dbReference type="GO" id="GO:0005524">
    <property type="term" value="F:ATP binding"/>
    <property type="evidence" value="ECO:0007669"/>
    <property type="project" value="InterPro"/>
</dbReference>
<evidence type="ECO:0000256" key="2">
    <source>
        <dbReference type="PROSITE-ProRule" id="PRU00708"/>
    </source>
</evidence>
<name>A0A4S8JV89_MUSBA</name>
<dbReference type="InterPro" id="IPR011990">
    <property type="entry name" value="TPR-like_helical_dom_sf"/>
</dbReference>
<keyword evidence="5" id="KW-1185">Reference proteome</keyword>
<sequence length="658" mass="75233">MCYSRVTKSRVLFLAATPVILDQLLLVNQNHVLKQTFTTIASSNTSYIQDALWNHCALFRKSLYFSQNIGIHSFISLQNIYPKGFLGTSMQSRLRLSSSVSEVVCVSLPSADGLASDNGPSARDAMMIQKILKSHENSTELPSVLDKCNIQLTEDLVVNVLRRHRSDWKPAMSFFNWASMQNDYKHGSRAYNEMLDILGRMKQIRLMRQTFDEIPRDIDPSIINDKTFAILMNRYAGTHKVQEAIEIFYKRREYGFELDMIGFQTLLMSLCRYKHVEEAEALFLQKQDEFPPVIKSRNIILNGWCVLGSIRDTKRVWNDIISSGCKPDLFTYGIFINALTKAGKLGSAVNLFTSMWKKGCNPDVTICNCIIDALCFKKRIPQALEIFSEMNERGCLPDVATYNSLIKHLCKIRRMQKVHELLDDMEQKSCLPNTITYSYILKTMEKPEEVSALLLRMERIGCRIDADTYNLILNLYLHWNYQQGVRSVWAEMKRSGLGPDQRSYTVRIHRLHSQGKLDEALQFYSEMRSKGMTPEPRTRVNSAVEIVVPFIMVDWLTRIAIKCPFEAIQIINLPKDLDKDTTYRYGPNIFKLHRLPVPRPGRVLGLVGTNGIGKSTALKVLAGKLKPNLGRFNVVLDLHSFCNLKLNHDYSPGKAKGK</sequence>
<dbReference type="InterPro" id="IPR002885">
    <property type="entry name" value="PPR_rpt"/>
</dbReference>
<protein>
    <recommendedName>
        <fullName evidence="3">ABC transporter domain-containing protein</fullName>
    </recommendedName>
</protein>
<dbReference type="GO" id="GO:0006396">
    <property type="term" value="P:RNA processing"/>
    <property type="evidence" value="ECO:0007669"/>
    <property type="project" value="TreeGrafter"/>
</dbReference>
<gene>
    <name evidence="4" type="ORF">C4D60_Mb05t10810</name>
</gene>
<dbReference type="InterPro" id="IPR003439">
    <property type="entry name" value="ABC_transporter-like_ATP-bd"/>
</dbReference>
<dbReference type="Proteomes" id="UP000317650">
    <property type="component" value="Chromosome 5"/>
</dbReference>
<dbReference type="EMBL" id="PYDT01000003">
    <property type="protein sequence ID" value="THU66119.1"/>
    <property type="molecule type" value="Genomic_DNA"/>
</dbReference>
<evidence type="ECO:0000313" key="5">
    <source>
        <dbReference type="Proteomes" id="UP000317650"/>
    </source>
</evidence>
<dbReference type="GO" id="GO:0005739">
    <property type="term" value="C:mitochondrion"/>
    <property type="evidence" value="ECO:0007669"/>
    <property type="project" value="TreeGrafter"/>
</dbReference>
<feature type="repeat" description="PPR" evidence="2">
    <location>
        <begin position="398"/>
        <end position="432"/>
    </location>
</feature>
<feature type="repeat" description="PPR" evidence="2">
    <location>
        <begin position="328"/>
        <end position="362"/>
    </location>
</feature>
<evidence type="ECO:0000259" key="3">
    <source>
        <dbReference type="Pfam" id="PF00005"/>
    </source>
</evidence>
<dbReference type="GO" id="GO:0007005">
    <property type="term" value="P:mitochondrion organization"/>
    <property type="evidence" value="ECO:0007669"/>
    <property type="project" value="TreeGrafter"/>
</dbReference>
<dbReference type="InterPro" id="IPR027417">
    <property type="entry name" value="P-loop_NTPase"/>
</dbReference>
<dbReference type="PROSITE" id="PS51375">
    <property type="entry name" value="PPR"/>
    <property type="match status" value="5"/>
</dbReference>
<feature type="domain" description="ABC transporter" evidence="3">
    <location>
        <begin position="600"/>
        <end position="632"/>
    </location>
</feature>
<comment type="caution">
    <text evidence="4">The sequence shown here is derived from an EMBL/GenBank/DDBJ whole genome shotgun (WGS) entry which is preliminary data.</text>
</comment>